<accession>A0A8X6RQQ9</accession>
<dbReference type="SUPFAM" id="SSF56672">
    <property type="entry name" value="DNA/RNA polymerases"/>
    <property type="match status" value="1"/>
</dbReference>
<dbReference type="InterPro" id="IPR000477">
    <property type="entry name" value="RT_dom"/>
</dbReference>
<dbReference type="GO" id="GO:0003676">
    <property type="term" value="F:nucleic acid binding"/>
    <property type="evidence" value="ECO:0007669"/>
    <property type="project" value="InterPro"/>
</dbReference>
<dbReference type="Gene3D" id="3.30.70.270">
    <property type="match status" value="1"/>
</dbReference>
<dbReference type="PANTHER" id="PTHR47331">
    <property type="entry name" value="PHD-TYPE DOMAIN-CONTAINING PROTEIN"/>
    <property type="match status" value="1"/>
</dbReference>
<dbReference type="GO" id="GO:0042575">
    <property type="term" value="C:DNA polymerase complex"/>
    <property type="evidence" value="ECO:0007669"/>
    <property type="project" value="UniProtKB-ARBA"/>
</dbReference>
<dbReference type="Gene3D" id="3.10.10.10">
    <property type="entry name" value="HIV Type 1 Reverse Transcriptase, subunit A, domain 1"/>
    <property type="match status" value="1"/>
</dbReference>
<evidence type="ECO:0000313" key="2">
    <source>
        <dbReference type="EMBL" id="GFX94755.1"/>
    </source>
</evidence>
<sequence length="507" mass="58082">MELKFKNNPDFEKQYKEFMNEYKSLGHMSLVNSNTHTSDIYLNFLPHHAVIKPSSTTTKLKVVFDASCKTTNGTSLNSLLGVDPKLRRDIFEILLNFRIPRIVFTADIEKMYRQILVADEDQKYQQILWRNNSNENIRTYKLKTVTYGLASASFLASRCIKQIALDNKDNPNLSRTLQEDIYMDDLLSGSDTSNNAISICKDIAHVLSTRGFHLRKWNSNSTEFLAQFSEHSSHDTRVEFSKDSNESSKVLGLFWNSFNDTFGFQPPLELTPPLTKRRILSESSKMFDPLGRRSPCTVFMKIFYQKLWLTKTDWDSPIPQQLTEDWLKFQKAFNAINYLTVPRWVILTAYNTVELQNSQLRFNSKYSIILPSQHSISELLIKEQHIAHLYAGPTFVTNSKHPPQLMGNLPKHRVTLERPFFSCGIDYAGPVLIKCNKGRGTKSTKGYIALFVCLATKAVHIEAVIDLTIDSFIAALRHFSARRGAPRHIYSDNGTNFVGAPRKLDEI</sequence>
<dbReference type="Proteomes" id="UP000887159">
    <property type="component" value="Unassembled WGS sequence"/>
</dbReference>
<keyword evidence="3" id="KW-1185">Reference proteome</keyword>
<dbReference type="InterPro" id="IPR043128">
    <property type="entry name" value="Rev_trsase/Diguanyl_cyclase"/>
</dbReference>
<dbReference type="PROSITE" id="PS50994">
    <property type="entry name" value="INTEGRASE"/>
    <property type="match status" value="1"/>
</dbReference>
<gene>
    <name evidence="2" type="primary">X975_23942</name>
    <name evidence="2" type="ORF">TNCV_1636171</name>
</gene>
<comment type="caution">
    <text evidence="2">The sequence shown here is derived from an EMBL/GenBank/DDBJ whole genome shotgun (WGS) entry which is preliminary data.</text>
</comment>
<feature type="domain" description="Integrase catalytic" evidence="1">
    <location>
        <begin position="415"/>
        <end position="507"/>
    </location>
</feature>
<dbReference type="InterPro" id="IPR012337">
    <property type="entry name" value="RNaseH-like_sf"/>
</dbReference>
<reference evidence="2" key="1">
    <citation type="submission" date="2020-08" db="EMBL/GenBank/DDBJ databases">
        <title>Multicomponent nature underlies the extraordinary mechanical properties of spider dragline silk.</title>
        <authorList>
            <person name="Kono N."/>
            <person name="Nakamura H."/>
            <person name="Mori M."/>
            <person name="Yoshida Y."/>
            <person name="Ohtoshi R."/>
            <person name="Malay A.D."/>
            <person name="Moran D.A.P."/>
            <person name="Tomita M."/>
            <person name="Numata K."/>
            <person name="Arakawa K."/>
        </authorList>
    </citation>
    <scope>NUCLEOTIDE SEQUENCE</scope>
</reference>
<evidence type="ECO:0000313" key="3">
    <source>
        <dbReference type="Proteomes" id="UP000887159"/>
    </source>
</evidence>
<dbReference type="EMBL" id="BMAU01021180">
    <property type="protein sequence ID" value="GFX94755.1"/>
    <property type="molecule type" value="Genomic_DNA"/>
</dbReference>
<dbReference type="CDD" id="cd01644">
    <property type="entry name" value="RT_pepA17"/>
    <property type="match status" value="1"/>
</dbReference>
<dbReference type="Gene3D" id="3.30.420.10">
    <property type="entry name" value="Ribonuclease H-like superfamily/Ribonuclease H"/>
    <property type="match status" value="1"/>
</dbReference>
<evidence type="ECO:0000259" key="1">
    <source>
        <dbReference type="PROSITE" id="PS50994"/>
    </source>
</evidence>
<dbReference type="Pfam" id="PF05380">
    <property type="entry name" value="Peptidase_A17"/>
    <property type="match status" value="1"/>
</dbReference>
<protein>
    <recommendedName>
        <fullName evidence="1">Integrase catalytic domain-containing protein</fullName>
    </recommendedName>
</protein>
<organism evidence="2 3">
    <name type="scientific">Trichonephila clavipes</name>
    <name type="common">Golden silk orbweaver</name>
    <name type="synonym">Nephila clavipes</name>
    <dbReference type="NCBI Taxonomy" id="2585209"/>
    <lineage>
        <taxon>Eukaryota</taxon>
        <taxon>Metazoa</taxon>
        <taxon>Ecdysozoa</taxon>
        <taxon>Arthropoda</taxon>
        <taxon>Chelicerata</taxon>
        <taxon>Arachnida</taxon>
        <taxon>Araneae</taxon>
        <taxon>Araneomorphae</taxon>
        <taxon>Entelegynae</taxon>
        <taxon>Araneoidea</taxon>
        <taxon>Nephilidae</taxon>
        <taxon>Trichonephila</taxon>
    </lineage>
</organism>
<proteinExistence type="predicted"/>
<dbReference type="InterPro" id="IPR036397">
    <property type="entry name" value="RNaseH_sf"/>
</dbReference>
<dbReference type="InterPro" id="IPR008042">
    <property type="entry name" value="Retrotrans_Pao"/>
</dbReference>
<dbReference type="Pfam" id="PF00078">
    <property type="entry name" value="RVT_1"/>
    <property type="match status" value="1"/>
</dbReference>
<dbReference type="InterPro" id="IPR001584">
    <property type="entry name" value="Integrase_cat-core"/>
</dbReference>
<dbReference type="AlphaFoldDB" id="A0A8X6RQQ9"/>
<dbReference type="GO" id="GO:0015074">
    <property type="term" value="P:DNA integration"/>
    <property type="evidence" value="ECO:0007669"/>
    <property type="project" value="InterPro"/>
</dbReference>
<dbReference type="InterPro" id="IPR043502">
    <property type="entry name" value="DNA/RNA_pol_sf"/>
</dbReference>
<dbReference type="SUPFAM" id="SSF53098">
    <property type="entry name" value="Ribonuclease H-like"/>
    <property type="match status" value="1"/>
</dbReference>
<dbReference type="GO" id="GO:0071897">
    <property type="term" value="P:DNA biosynthetic process"/>
    <property type="evidence" value="ECO:0007669"/>
    <property type="project" value="UniProtKB-ARBA"/>
</dbReference>
<name>A0A8X6RQQ9_TRICX</name>